<keyword evidence="2" id="KW-0472">Membrane</keyword>
<feature type="compositionally biased region" description="Pro residues" evidence="1">
    <location>
        <begin position="94"/>
        <end position="108"/>
    </location>
</feature>
<dbReference type="AlphaFoldDB" id="A0A8J4DRR4"/>
<evidence type="ECO:0000256" key="2">
    <source>
        <dbReference type="SAM" id="Phobius"/>
    </source>
</evidence>
<keyword evidence="2" id="KW-0812">Transmembrane</keyword>
<evidence type="ECO:0000313" key="4">
    <source>
        <dbReference type="Proteomes" id="UP000619260"/>
    </source>
</evidence>
<feature type="region of interest" description="Disordered" evidence="1">
    <location>
        <begin position="74"/>
        <end position="109"/>
    </location>
</feature>
<name>A0A8J4DRR4_9ACTN</name>
<evidence type="ECO:0000256" key="1">
    <source>
        <dbReference type="SAM" id="MobiDB-lite"/>
    </source>
</evidence>
<proteinExistence type="predicted"/>
<dbReference type="EMBL" id="BOPF01000020">
    <property type="protein sequence ID" value="GIJ48415.1"/>
    <property type="molecule type" value="Genomic_DNA"/>
</dbReference>
<protein>
    <recommendedName>
        <fullName evidence="5">CU044_5270 family protein</fullName>
    </recommendedName>
</protein>
<organism evidence="3 4">
    <name type="scientific">Virgisporangium aliadipatigenens</name>
    <dbReference type="NCBI Taxonomy" id="741659"/>
    <lineage>
        <taxon>Bacteria</taxon>
        <taxon>Bacillati</taxon>
        <taxon>Actinomycetota</taxon>
        <taxon>Actinomycetes</taxon>
        <taxon>Micromonosporales</taxon>
        <taxon>Micromonosporaceae</taxon>
        <taxon>Virgisporangium</taxon>
    </lineage>
</organism>
<gene>
    <name evidence="3" type="ORF">Val02_53010</name>
</gene>
<evidence type="ECO:0008006" key="5">
    <source>
        <dbReference type="Google" id="ProtNLM"/>
    </source>
</evidence>
<feature type="region of interest" description="Disordered" evidence="1">
    <location>
        <begin position="1"/>
        <end position="27"/>
    </location>
</feature>
<dbReference type="RefSeq" id="WP_203901900.1">
    <property type="nucleotide sequence ID" value="NZ_BOPF01000020.1"/>
</dbReference>
<comment type="caution">
    <text evidence="3">The sequence shown here is derived from an EMBL/GenBank/DDBJ whole genome shotgun (WGS) entry which is preliminary data.</text>
</comment>
<evidence type="ECO:0000313" key="3">
    <source>
        <dbReference type="EMBL" id="GIJ48415.1"/>
    </source>
</evidence>
<feature type="transmembrane region" description="Helical" evidence="2">
    <location>
        <begin position="53"/>
        <end position="71"/>
    </location>
</feature>
<keyword evidence="4" id="KW-1185">Reference proteome</keyword>
<reference evidence="3" key="1">
    <citation type="submission" date="2021-01" db="EMBL/GenBank/DDBJ databases">
        <title>Whole genome shotgun sequence of Virgisporangium aliadipatigenens NBRC 105644.</title>
        <authorList>
            <person name="Komaki H."/>
            <person name="Tamura T."/>
        </authorList>
    </citation>
    <scope>NUCLEOTIDE SEQUENCE</scope>
    <source>
        <strain evidence="3">NBRC 105644</strain>
    </source>
</reference>
<keyword evidence="2" id="KW-1133">Transmembrane helix</keyword>
<sequence length="354" mass="38003">MPDIDSIRAALGPADPARGTPVPPPRVTAADLIARTGEPHAPGRFDRRVGRRLVLGPVALGVAAAVAYPFLRRESQPPSSAPPSSPSLSGSPSPSAPLPASSLPPPPRIELGPVVRPVVLQYEDHAPPAGDRLRELAGQLADAPYDGTSGPFTYIHTLGWNAVFDDRPGGTSQRIPPTEKELWYRPDDGSGRLRVTVHPDVYPNEESARYWREHPMPSPTGTPPPVYDDLPAGRAGPTRTMPTDPAALRVFVGRDPVRGLRNLYGYYAVARDARAGMLRILADVPGIAWRGETTDRAGRGGIAVSVETDTAREVLVFDPRTGVLLMWDEVSHEQDTVAGCTLYLRSGHTDQTGT</sequence>
<dbReference type="Proteomes" id="UP000619260">
    <property type="component" value="Unassembled WGS sequence"/>
</dbReference>
<accession>A0A8J4DRR4</accession>